<dbReference type="EMBL" id="JAUSVK010000001">
    <property type="protein sequence ID" value="MDQ0390302.1"/>
    <property type="molecule type" value="Genomic_DNA"/>
</dbReference>
<accession>A0ABU0F7G1</accession>
<protein>
    <submittedName>
        <fullName evidence="3">Asp-tRNA(Asn)/Glu-tRNA(Gln) amidotransferase A subunit family amidase</fullName>
    </submittedName>
</protein>
<dbReference type="RefSeq" id="WP_307421464.1">
    <property type="nucleotide sequence ID" value="NZ_JAUSVK010000001.1"/>
</dbReference>
<dbReference type="SUPFAM" id="SSF75304">
    <property type="entry name" value="Amidase signature (AS) enzymes"/>
    <property type="match status" value="1"/>
</dbReference>
<evidence type="ECO:0000313" key="3">
    <source>
        <dbReference type="EMBL" id="MDQ0390302.1"/>
    </source>
</evidence>
<keyword evidence="4" id="KW-1185">Reference proteome</keyword>
<dbReference type="Pfam" id="PF01425">
    <property type="entry name" value="Amidase"/>
    <property type="match status" value="1"/>
</dbReference>
<reference evidence="3 4" key="1">
    <citation type="submission" date="2023-07" db="EMBL/GenBank/DDBJ databases">
        <title>Genomic Encyclopedia of Type Strains, Phase IV (KMG-IV): sequencing the most valuable type-strain genomes for metagenomic binning, comparative biology and taxonomic classification.</title>
        <authorList>
            <person name="Goeker M."/>
        </authorList>
    </citation>
    <scope>NUCLEOTIDE SEQUENCE [LARGE SCALE GENOMIC DNA]</scope>
    <source>
        <strain evidence="3 4">DSM 5896</strain>
    </source>
</reference>
<dbReference type="Gene3D" id="3.90.1300.10">
    <property type="entry name" value="Amidase signature (AS) domain"/>
    <property type="match status" value="1"/>
</dbReference>
<gene>
    <name evidence="3" type="ORF">J3R73_000094</name>
</gene>
<dbReference type="Proteomes" id="UP001237448">
    <property type="component" value="Unassembled WGS sequence"/>
</dbReference>
<dbReference type="InterPro" id="IPR023631">
    <property type="entry name" value="Amidase_dom"/>
</dbReference>
<dbReference type="InterPro" id="IPR000120">
    <property type="entry name" value="Amidase"/>
</dbReference>
<feature type="region of interest" description="Disordered" evidence="1">
    <location>
        <begin position="132"/>
        <end position="151"/>
    </location>
</feature>
<proteinExistence type="predicted"/>
<dbReference type="PANTHER" id="PTHR11895">
    <property type="entry name" value="TRANSAMIDASE"/>
    <property type="match status" value="1"/>
</dbReference>
<organism evidence="3 4">
    <name type="scientific">Labrys monachus</name>
    <dbReference type="NCBI Taxonomy" id="217067"/>
    <lineage>
        <taxon>Bacteria</taxon>
        <taxon>Pseudomonadati</taxon>
        <taxon>Pseudomonadota</taxon>
        <taxon>Alphaproteobacteria</taxon>
        <taxon>Hyphomicrobiales</taxon>
        <taxon>Xanthobacteraceae</taxon>
        <taxon>Labrys</taxon>
    </lineage>
</organism>
<dbReference type="PANTHER" id="PTHR11895:SF176">
    <property type="entry name" value="AMIDASE AMID-RELATED"/>
    <property type="match status" value="1"/>
</dbReference>
<evidence type="ECO:0000256" key="1">
    <source>
        <dbReference type="SAM" id="MobiDB-lite"/>
    </source>
</evidence>
<comment type="caution">
    <text evidence="3">The sequence shown here is derived from an EMBL/GenBank/DDBJ whole genome shotgun (WGS) entry which is preliminary data.</text>
</comment>
<evidence type="ECO:0000313" key="4">
    <source>
        <dbReference type="Proteomes" id="UP001237448"/>
    </source>
</evidence>
<feature type="domain" description="Amidase" evidence="2">
    <location>
        <begin position="27"/>
        <end position="429"/>
    </location>
</feature>
<dbReference type="InterPro" id="IPR036928">
    <property type="entry name" value="AS_sf"/>
</dbReference>
<sequence length="443" mass="45423">MPHPLLDRSAPDLAAALRSGAVSAADLASACLDRIAAREPDIAAWTFLDADKAMADARALDVQRALGRPLGPLHGLPVGVKDIIDTFDMPTENGTPVHRGRRPAADATLVARLRAAGALVLGKTVTSELAVYTPGPTRNPHDLARTPGGSSSGSAAAVAAGMVPLALATQTNGSTIRPASFCGIVGYKPSLGLLPRTGVLKQCFILDQPGLMARDLAGAALLAEALAGADPADEASRDPGFSFPAALAGPLPAPRLAFVRGPYWEQADASAREALDDFVAGLGGTAETMEPPPAFASAAAIHKVLMNAGIAEAFGPDYDRARDQLSSVVTGIVEAGRALSAVDFVAALSAREALRTAFAQLFAGYDAVVTPAALGVAPPREDGTGNPIMATTWTLLGAPALTLPLLRGAGALPLGVQLVGHPGEDRRLLRAAAWLERQPSPFL</sequence>
<name>A0ABU0F7G1_9HYPH</name>
<evidence type="ECO:0000259" key="2">
    <source>
        <dbReference type="Pfam" id="PF01425"/>
    </source>
</evidence>